<comment type="subcellular location">
    <subcellularLocation>
        <location evidence="2">Cytoplasm</location>
    </subcellularLocation>
    <subcellularLocation>
        <location evidence="1">Nucleus</location>
    </subcellularLocation>
</comment>
<dbReference type="PANTHER" id="PTHR21664">
    <property type="entry name" value="CHRONIC MYELOGENOUS LEUKEMIA TUMOR ANTIGEN 66"/>
    <property type="match status" value="1"/>
</dbReference>
<evidence type="ECO:0000313" key="8">
    <source>
        <dbReference type="EMBL" id="PPR01743.1"/>
    </source>
</evidence>
<gene>
    <name evidence="8" type="ORF">CVT24_001563</name>
</gene>
<dbReference type="PROSITE" id="PS51203">
    <property type="entry name" value="CS"/>
    <property type="match status" value="1"/>
</dbReference>
<protein>
    <recommendedName>
        <fullName evidence="3">NudC domain-containing protein 1</fullName>
    </recommendedName>
</protein>
<dbReference type="Proteomes" id="UP000284842">
    <property type="component" value="Unassembled WGS sequence"/>
</dbReference>
<accession>A0A409YFF4</accession>
<feature type="region of interest" description="Disordered" evidence="6">
    <location>
        <begin position="294"/>
        <end position="314"/>
    </location>
</feature>
<evidence type="ECO:0000256" key="3">
    <source>
        <dbReference type="ARBA" id="ARBA00018915"/>
    </source>
</evidence>
<dbReference type="CDD" id="cd06467">
    <property type="entry name" value="p23_NUDC_like"/>
    <property type="match status" value="1"/>
</dbReference>
<evidence type="ECO:0000256" key="5">
    <source>
        <dbReference type="ARBA" id="ARBA00023242"/>
    </source>
</evidence>
<dbReference type="InParanoid" id="A0A409YFF4"/>
<dbReference type="InterPro" id="IPR008978">
    <property type="entry name" value="HSP20-like_chaperone"/>
</dbReference>
<dbReference type="STRING" id="181874.A0A409YFF4"/>
<dbReference type="InterPro" id="IPR037895">
    <property type="entry name" value="NUDCD1"/>
</dbReference>
<evidence type="ECO:0000256" key="4">
    <source>
        <dbReference type="ARBA" id="ARBA00022490"/>
    </source>
</evidence>
<proteinExistence type="predicted"/>
<dbReference type="AlphaFoldDB" id="A0A409YFF4"/>
<organism evidence="8 9">
    <name type="scientific">Panaeolus cyanescens</name>
    <dbReference type="NCBI Taxonomy" id="181874"/>
    <lineage>
        <taxon>Eukaryota</taxon>
        <taxon>Fungi</taxon>
        <taxon>Dikarya</taxon>
        <taxon>Basidiomycota</taxon>
        <taxon>Agaricomycotina</taxon>
        <taxon>Agaricomycetes</taxon>
        <taxon>Agaricomycetidae</taxon>
        <taxon>Agaricales</taxon>
        <taxon>Agaricineae</taxon>
        <taxon>Galeropsidaceae</taxon>
        <taxon>Panaeolus</taxon>
    </lineage>
</organism>
<evidence type="ECO:0000256" key="1">
    <source>
        <dbReference type="ARBA" id="ARBA00004123"/>
    </source>
</evidence>
<dbReference type="SUPFAM" id="SSF49764">
    <property type="entry name" value="HSP20-like chaperones"/>
    <property type="match status" value="1"/>
</dbReference>
<evidence type="ECO:0000313" key="9">
    <source>
        <dbReference type="Proteomes" id="UP000284842"/>
    </source>
</evidence>
<dbReference type="EMBL" id="NHTK01001220">
    <property type="protein sequence ID" value="PPR01743.1"/>
    <property type="molecule type" value="Genomic_DNA"/>
</dbReference>
<feature type="domain" description="CS" evidence="7">
    <location>
        <begin position="306"/>
        <end position="419"/>
    </location>
</feature>
<sequence length="674" mass="74132">MNTFNVDRSLLNPKFDGYKLQPIPQEQAVLRFQLSNKPTQSTASSKSPLSFQEMRSRITHNHLTVDPESKRAMYVDEDYNVCLMDIPVTGDTRTTPTFRVIYQMAQPMDTSSEVNVQREYPSSVFLSSSTVMVADGNGLLYILPIKDDETEMTEPVGIFSLRTGGSIDAPFRLHYVHRPSPTTIVVLLSSKYYPEGATAATTTSASSRSIQFDLWTCKIDLFSLKSGSATRNLDIVWHRRGTDVPLYTCFVDSIQSYLVIAGSSYPPPDVSINKHYEPTPDEIAPIPRADENLDAAPTATTDSSNPRPPPYSWTQTSDSVTVAFPLPSTTPKNKIKVLFTTQTLTLHVDSYPLSSSDDTSAPGSAPAIKLPHYSAKALWANVNTSSCFWTWDREGEHTYGLLTLHMEKRHEDTRWPQVFADQPTPDDPEVPETLDPSELYLIRESLEKCTAALKTGEDASGLGLGRGMPSLAEGEMDEEVDDAIGRTAWVNWIDSNGGVPSWSPAAKNNKAGQWEEEPVKILSTPLPGSLVKSDDVSLVLKQDLDGTLFELDTGFKQGSDSASLKNPEWKHTNTYSALSFVLASKQDTRFTYHIPGYGVLAMEGGSIRDRGCNLYIYRAPKNPGTKNKHEKQSILGIVDGSGGALLGAGCVRGLSGEPIIVCLTERDLVLIKCL</sequence>
<dbReference type="OrthoDB" id="428655at2759"/>
<dbReference type="Pfam" id="PF04969">
    <property type="entry name" value="CS"/>
    <property type="match status" value="1"/>
</dbReference>
<dbReference type="Gene3D" id="2.60.40.790">
    <property type="match status" value="1"/>
</dbReference>
<keyword evidence="4" id="KW-0963">Cytoplasm</keyword>
<evidence type="ECO:0000256" key="2">
    <source>
        <dbReference type="ARBA" id="ARBA00004496"/>
    </source>
</evidence>
<name>A0A409YFF4_9AGAR</name>
<keyword evidence="5" id="KW-0539">Nucleus</keyword>
<dbReference type="GO" id="GO:0005634">
    <property type="term" value="C:nucleus"/>
    <property type="evidence" value="ECO:0007669"/>
    <property type="project" value="UniProtKB-SubCell"/>
</dbReference>
<keyword evidence="9" id="KW-1185">Reference proteome</keyword>
<reference evidence="8 9" key="1">
    <citation type="journal article" date="2018" name="Evol. Lett.">
        <title>Horizontal gene cluster transfer increased hallucinogenic mushroom diversity.</title>
        <authorList>
            <person name="Reynolds H.T."/>
            <person name="Vijayakumar V."/>
            <person name="Gluck-Thaler E."/>
            <person name="Korotkin H.B."/>
            <person name="Matheny P.B."/>
            <person name="Slot J.C."/>
        </authorList>
    </citation>
    <scope>NUCLEOTIDE SEQUENCE [LARGE SCALE GENOMIC DNA]</scope>
    <source>
        <strain evidence="8 9">2629</strain>
    </source>
</reference>
<dbReference type="PANTHER" id="PTHR21664:SF1">
    <property type="entry name" value="NUDC DOMAIN-CONTAINING PROTEIN 1"/>
    <property type="match status" value="1"/>
</dbReference>
<dbReference type="InterPro" id="IPR007052">
    <property type="entry name" value="CS_dom"/>
</dbReference>
<comment type="caution">
    <text evidence="8">The sequence shown here is derived from an EMBL/GenBank/DDBJ whole genome shotgun (WGS) entry which is preliminary data.</text>
</comment>
<dbReference type="GO" id="GO:0005737">
    <property type="term" value="C:cytoplasm"/>
    <property type="evidence" value="ECO:0007669"/>
    <property type="project" value="UniProtKB-SubCell"/>
</dbReference>
<evidence type="ECO:0000256" key="6">
    <source>
        <dbReference type="SAM" id="MobiDB-lite"/>
    </source>
</evidence>
<evidence type="ECO:0000259" key="7">
    <source>
        <dbReference type="PROSITE" id="PS51203"/>
    </source>
</evidence>